<dbReference type="EMBL" id="FRAR01000012">
    <property type="protein sequence ID" value="SHK37992.1"/>
    <property type="molecule type" value="Genomic_DNA"/>
</dbReference>
<protein>
    <recommendedName>
        <fullName evidence="1">DUF2087 domain-containing protein</fullName>
    </recommendedName>
</protein>
<dbReference type="STRING" id="1121421.SAMN02745123_01646"/>
<proteinExistence type="predicted"/>
<reference evidence="3" key="1">
    <citation type="submission" date="2016-11" db="EMBL/GenBank/DDBJ databases">
        <authorList>
            <person name="Varghese N."/>
            <person name="Submissions S."/>
        </authorList>
    </citation>
    <scope>NUCLEOTIDE SEQUENCE [LARGE SCALE GENOMIC DNA]</scope>
    <source>
        <strain evidence="3">DSM 10349</strain>
    </source>
</reference>
<accession>A0A1M6RZK7</accession>
<dbReference type="InterPro" id="IPR018656">
    <property type="entry name" value="DUF2087"/>
</dbReference>
<sequence length="97" mass="11238">MSEATKKKINISVFLDDAGKIGQIPVPNRTKIPVLAYLASKFEEDRIYSEKEVNGIIDAWHTFGDYFILRRLLIDYNFLERTPDGAKYWVIKKEGDI</sequence>
<evidence type="ECO:0000313" key="3">
    <source>
        <dbReference type="Proteomes" id="UP000183997"/>
    </source>
</evidence>
<gene>
    <name evidence="2" type="ORF">SAMN02745123_01646</name>
</gene>
<organism evidence="2 3">
    <name type="scientific">Desulforamulus aeronauticus DSM 10349</name>
    <dbReference type="NCBI Taxonomy" id="1121421"/>
    <lineage>
        <taxon>Bacteria</taxon>
        <taxon>Bacillati</taxon>
        <taxon>Bacillota</taxon>
        <taxon>Clostridia</taxon>
        <taxon>Eubacteriales</taxon>
        <taxon>Peptococcaceae</taxon>
        <taxon>Desulforamulus</taxon>
    </lineage>
</organism>
<evidence type="ECO:0000313" key="2">
    <source>
        <dbReference type="EMBL" id="SHK37992.1"/>
    </source>
</evidence>
<dbReference type="OrthoDB" id="9789954at2"/>
<evidence type="ECO:0000259" key="1">
    <source>
        <dbReference type="Pfam" id="PF09860"/>
    </source>
</evidence>
<feature type="domain" description="DUF2087" evidence="1">
    <location>
        <begin position="21"/>
        <end position="90"/>
    </location>
</feature>
<dbReference type="RefSeq" id="WP_072912938.1">
    <property type="nucleotide sequence ID" value="NZ_FRAR01000012.1"/>
</dbReference>
<name>A0A1M6RZK7_9FIRM</name>
<dbReference type="AlphaFoldDB" id="A0A1M6RZK7"/>
<dbReference type="Pfam" id="PF09860">
    <property type="entry name" value="DUF2087"/>
    <property type="match status" value="1"/>
</dbReference>
<dbReference type="Proteomes" id="UP000183997">
    <property type="component" value="Unassembled WGS sequence"/>
</dbReference>
<keyword evidence="3" id="KW-1185">Reference proteome</keyword>